<organism evidence="1">
    <name type="scientific">marine sediment metagenome</name>
    <dbReference type="NCBI Taxonomy" id="412755"/>
    <lineage>
        <taxon>unclassified sequences</taxon>
        <taxon>metagenomes</taxon>
        <taxon>ecological metagenomes</taxon>
    </lineage>
</organism>
<name>A0A0F9D2G8_9ZZZZ</name>
<gene>
    <name evidence="1" type="ORF">LCGC14_2597690</name>
</gene>
<comment type="caution">
    <text evidence="1">The sequence shown here is derived from an EMBL/GenBank/DDBJ whole genome shotgun (WGS) entry which is preliminary data.</text>
</comment>
<dbReference type="EMBL" id="LAZR01043776">
    <property type="protein sequence ID" value="KKL06273.1"/>
    <property type="molecule type" value="Genomic_DNA"/>
</dbReference>
<reference evidence="1" key="1">
    <citation type="journal article" date="2015" name="Nature">
        <title>Complex archaea that bridge the gap between prokaryotes and eukaryotes.</title>
        <authorList>
            <person name="Spang A."/>
            <person name="Saw J.H."/>
            <person name="Jorgensen S.L."/>
            <person name="Zaremba-Niedzwiedzka K."/>
            <person name="Martijn J."/>
            <person name="Lind A.E."/>
            <person name="van Eijk R."/>
            <person name="Schleper C."/>
            <person name="Guy L."/>
            <person name="Ettema T.J."/>
        </authorList>
    </citation>
    <scope>NUCLEOTIDE SEQUENCE</scope>
</reference>
<proteinExistence type="predicted"/>
<sequence length="112" mass="11678">MATYGFKAVDLAGVPARGQVEAASEQAVSDQLRGRGLIVLDVNVSSKLTIASTKLGQLGQKWETVGTKMAATGAALTRTVSLPLAAVGAGALVVAAKFDEYMARLKFIKQRV</sequence>
<dbReference type="AlphaFoldDB" id="A0A0F9D2G8"/>
<evidence type="ECO:0000313" key="1">
    <source>
        <dbReference type="EMBL" id="KKL06273.1"/>
    </source>
</evidence>
<protein>
    <submittedName>
        <fullName evidence="1">Uncharacterized protein</fullName>
    </submittedName>
</protein>
<accession>A0A0F9D2G8</accession>